<sequence length="63" mass="7511">MNLSKIFKTPDGLAVDRLIPLDKGRELLLHFDFSRELKVYMNGKELYHYEKKSSTVLYTDFER</sequence>
<evidence type="ECO:0000313" key="2">
    <source>
        <dbReference type="Proteomes" id="UP000632339"/>
    </source>
</evidence>
<name>A0ABQ2IP74_9BACT</name>
<proteinExistence type="predicted"/>
<dbReference type="EMBL" id="BMLI01000004">
    <property type="protein sequence ID" value="GGN13569.1"/>
    <property type="molecule type" value="Genomic_DNA"/>
</dbReference>
<dbReference type="Proteomes" id="UP000632339">
    <property type="component" value="Unassembled WGS sequence"/>
</dbReference>
<keyword evidence="2" id="KW-1185">Reference proteome</keyword>
<comment type="caution">
    <text evidence="1">The sequence shown here is derived from an EMBL/GenBank/DDBJ whole genome shotgun (WGS) entry which is preliminary data.</text>
</comment>
<organism evidence="1 2">
    <name type="scientific">Dyadobacter beijingensis</name>
    <dbReference type="NCBI Taxonomy" id="365489"/>
    <lineage>
        <taxon>Bacteria</taxon>
        <taxon>Pseudomonadati</taxon>
        <taxon>Bacteroidota</taxon>
        <taxon>Cytophagia</taxon>
        <taxon>Cytophagales</taxon>
        <taxon>Spirosomataceae</taxon>
        <taxon>Dyadobacter</taxon>
    </lineage>
</organism>
<evidence type="ECO:0000313" key="1">
    <source>
        <dbReference type="EMBL" id="GGN13569.1"/>
    </source>
</evidence>
<reference evidence="2" key="1">
    <citation type="journal article" date="2019" name="Int. J. Syst. Evol. Microbiol.">
        <title>The Global Catalogue of Microorganisms (GCM) 10K type strain sequencing project: providing services to taxonomists for standard genome sequencing and annotation.</title>
        <authorList>
            <consortium name="The Broad Institute Genomics Platform"/>
            <consortium name="The Broad Institute Genome Sequencing Center for Infectious Disease"/>
            <person name="Wu L."/>
            <person name="Ma J."/>
        </authorList>
    </citation>
    <scope>NUCLEOTIDE SEQUENCE [LARGE SCALE GENOMIC DNA]</scope>
    <source>
        <strain evidence="2">CGMCC 1.6375</strain>
    </source>
</reference>
<protein>
    <submittedName>
        <fullName evidence="1">Uncharacterized protein</fullName>
    </submittedName>
</protein>
<accession>A0ABQ2IP74</accession>
<gene>
    <name evidence="1" type="ORF">GCM10010967_57180</name>
</gene>